<evidence type="ECO:0000313" key="2">
    <source>
        <dbReference type="EMBL" id="NID11660.1"/>
    </source>
</evidence>
<dbReference type="Gene3D" id="3.30.420.10">
    <property type="entry name" value="Ribonuclease H-like superfamily/Ribonuclease H"/>
    <property type="match status" value="1"/>
</dbReference>
<dbReference type="Pfam" id="PF13358">
    <property type="entry name" value="DDE_3"/>
    <property type="match status" value="1"/>
</dbReference>
<dbReference type="InterPro" id="IPR038717">
    <property type="entry name" value="Tc1-like_DDE_dom"/>
</dbReference>
<evidence type="ECO:0000259" key="1">
    <source>
        <dbReference type="Pfam" id="PF13358"/>
    </source>
</evidence>
<comment type="caution">
    <text evidence="2">The sequence shown here is derived from an EMBL/GenBank/DDBJ whole genome shotgun (WGS) entry which is preliminary data.</text>
</comment>
<accession>A0ABX0QGZ5</accession>
<protein>
    <recommendedName>
        <fullName evidence="1">Tc1-like transposase DDE domain-containing protein</fullName>
    </recommendedName>
</protein>
<feature type="domain" description="Tc1-like transposase DDE" evidence="1">
    <location>
        <begin position="1"/>
        <end position="98"/>
    </location>
</feature>
<gene>
    <name evidence="2" type="ORF">F7231_15920</name>
</gene>
<keyword evidence="3" id="KW-1185">Reference proteome</keyword>
<dbReference type="RefSeq" id="WP_166692723.1">
    <property type="nucleotide sequence ID" value="NZ_WAEL01000005.1"/>
</dbReference>
<reference evidence="2" key="1">
    <citation type="submission" date="2024-05" db="EMBL/GenBank/DDBJ databases">
        <authorList>
            <person name="Jung D.-H."/>
        </authorList>
    </citation>
    <scope>NUCLEOTIDE SEQUENCE</scope>
    <source>
        <strain evidence="2">JA-25</strain>
    </source>
</reference>
<organism evidence="2 3">
    <name type="scientific">Fibrivirga algicola</name>
    <dbReference type="NCBI Taxonomy" id="2950420"/>
    <lineage>
        <taxon>Bacteria</taxon>
        <taxon>Pseudomonadati</taxon>
        <taxon>Bacteroidota</taxon>
        <taxon>Cytophagia</taxon>
        <taxon>Cytophagales</taxon>
        <taxon>Spirosomataceae</taxon>
        <taxon>Fibrivirga</taxon>
    </lineage>
</organism>
<proteinExistence type="predicted"/>
<dbReference type="EMBL" id="WAEL01000005">
    <property type="protein sequence ID" value="NID11660.1"/>
    <property type="molecule type" value="Genomic_DNA"/>
</dbReference>
<evidence type="ECO:0000313" key="3">
    <source>
        <dbReference type="Proteomes" id="UP000606008"/>
    </source>
</evidence>
<dbReference type="InterPro" id="IPR036397">
    <property type="entry name" value="RNaseH_sf"/>
</dbReference>
<name>A0ABX0QGZ5_9BACT</name>
<sequence length="99" mass="11325">MVYIDESAYYLLPLLAYIWAPEGQPPFVIEQAGRAHLSLIAAIAPSGWIYLGGQDCPFNSQDIVWFLDRLCSRYRKRSLLVIWDGAAIHRSQLVKDWLS</sequence>
<dbReference type="Proteomes" id="UP000606008">
    <property type="component" value="Unassembled WGS sequence"/>
</dbReference>